<evidence type="ECO:0000256" key="1">
    <source>
        <dbReference type="ARBA" id="ARBA00008889"/>
    </source>
</evidence>
<evidence type="ECO:0000256" key="3">
    <source>
        <dbReference type="ARBA" id="ARBA00035716"/>
    </source>
</evidence>
<dbReference type="InterPro" id="IPR043141">
    <property type="entry name" value="Ribosomal_uL10-like_sf"/>
</dbReference>
<dbReference type="SUPFAM" id="SSF160369">
    <property type="entry name" value="Ribosomal protein L10-like"/>
    <property type="match status" value="1"/>
</dbReference>
<sequence>MLKLCVEEFLRRSSPFYRISCSVSTKYEIVKPRPYRRRLFEAALLPEVPEVNESCSSWRKNQEQRRIARTEYTEMELAFVKHIREWINTEGFRMLAVCQFLPVKGRAEWLAKNQFRLKGLELRKFDSRTMLKLLEGTCLEPLSVLFKYEDNCCLFGKEVDSLRSVIKECKRYSWIEPLGNVLRFGYTSTVTNILLALTFDSRILSVSEVEKLCRLGSLEHLRLETISILETFSHQSLSMLSSPSNCLSNTLTYMSSSKSINNSST</sequence>
<evidence type="ECO:0000256" key="2">
    <source>
        <dbReference type="ARBA" id="ARBA00035707"/>
    </source>
</evidence>
<dbReference type="WBParaSite" id="SMUV_0000239501-mRNA-1">
    <property type="protein sequence ID" value="SMUV_0000239501-mRNA-1"/>
    <property type="gene ID" value="SMUV_0000239501"/>
</dbReference>
<dbReference type="PANTHER" id="PTHR11560">
    <property type="entry name" value="39S RIBOSOMAL PROTEIN L10, MITOCHONDRIAL"/>
    <property type="match status" value="1"/>
</dbReference>
<accession>A0A0N5ADW9</accession>
<reference evidence="5" key="1">
    <citation type="submission" date="2017-02" db="UniProtKB">
        <authorList>
            <consortium name="WormBaseParasite"/>
        </authorList>
    </citation>
    <scope>IDENTIFICATION</scope>
</reference>
<protein>
    <recommendedName>
        <fullName evidence="2">Large ribosomal subunit protein uL10m</fullName>
    </recommendedName>
    <alternativeName>
        <fullName evidence="3">39S ribosomal protein L10, mitochondrial</fullName>
    </alternativeName>
</protein>
<comment type="similarity">
    <text evidence="1">Belongs to the universal ribosomal protein uL10 family.</text>
</comment>
<dbReference type="Gene3D" id="3.30.70.1730">
    <property type="match status" value="1"/>
</dbReference>
<evidence type="ECO:0000313" key="5">
    <source>
        <dbReference type="WBParaSite" id="SMUV_0000239501-mRNA-1"/>
    </source>
</evidence>
<evidence type="ECO:0000313" key="4">
    <source>
        <dbReference type="Proteomes" id="UP000046393"/>
    </source>
</evidence>
<dbReference type="InterPro" id="IPR047865">
    <property type="entry name" value="Ribosomal_uL10_bac_type"/>
</dbReference>
<proteinExistence type="inferred from homology"/>
<organism evidence="4 5">
    <name type="scientific">Syphacia muris</name>
    <dbReference type="NCBI Taxonomy" id="451379"/>
    <lineage>
        <taxon>Eukaryota</taxon>
        <taxon>Metazoa</taxon>
        <taxon>Ecdysozoa</taxon>
        <taxon>Nematoda</taxon>
        <taxon>Chromadorea</taxon>
        <taxon>Rhabditida</taxon>
        <taxon>Spirurina</taxon>
        <taxon>Oxyuridomorpha</taxon>
        <taxon>Oxyuroidea</taxon>
        <taxon>Oxyuridae</taxon>
        <taxon>Syphacia</taxon>
    </lineage>
</organism>
<dbReference type="AlphaFoldDB" id="A0A0N5ADW9"/>
<name>A0A0N5ADW9_9BILA</name>
<dbReference type="Proteomes" id="UP000046393">
    <property type="component" value="Unplaced"/>
</dbReference>
<keyword evidence="4" id="KW-1185">Reference proteome</keyword>
<dbReference type="STRING" id="451379.A0A0N5ADW9"/>